<feature type="region of interest" description="Disordered" evidence="2">
    <location>
        <begin position="108"/>
        <end position="132"/>
    </location>
</feature>
<comment type="caution">
    <text evidence="3">The sequence shown here is derived from an EMBL/GenBank/DDBJ whole genome shotgun (WGS) entry which is preliminary data.</text>
</comment>
<gene>
    <name evidence="3" type="ORF">KDM92_08230</name>
</gene>
<proteinExistence type="predicted"/>
<keyword evidence="4" id="KW-1185">Reference proteome</keyword>
<protein>
    <recommendedName>
        <fullName evidence="5">Plasmid replication/partition related protein</fullName>
    </recommendedName>
</protein>
<dbReference type="Proteomes" id="UP000680158">
    <property type="component" value="Unassembled WGS sequence"/>
</dbReference>
<reference evidence="3 4" key="1">
    <citation type="submission" date="2021-04" db="EMBL/GenBank/DDBJ databases">
        <title>novel species isolated from subtropical streams in China.</title>
        <authorList>
            <person name="Lu H."/>
        </authorList>
    </citation>
    <scope>NUCLEOTIDE SEQUENCE [LARGE SCALE GENOMIC DNA]</scope>
    <source>
        <strain evidence="3 4">BYS107W</strain>
    </source>
</reference>
<evidence type="ECO:0000256" key="1">
    <source>
        <dbReference type="SAM" id="Coils"/>
    </source>
</evidence>
<dbReference type="EMBL" id="JAGSPM010000004">
    <property type="protein sequence ID" value="MBR7746566.1"/>
    <property type="molecule type" value="Genomic_DNA"/>
</dbReference>
<dbReference type="AlphaFoldDB" id="A0A941DEL9"/>
<dbReference type="Gene3D" id="1.10.10.2830">
    <property type="match status" value="1"/>
</dbReference>
<evidence type="ECO:0000313" key="3">
    <source>
        <dbReference type="EMBL" id="MBR7746566.1"/>
    </source>
</evidence>
<name>A0A941DEL9_9BURK</name>
<evidence type="ECO:0000256" key="2">
    <source>
        <dbReference type="SAM" id="MobiDB-lite"/>
    </source>
</evidence>
<evidence type="ECO:0000313" key="4">
    <source>
        <dbReference type="Proteomes" id="UP000680158"/>
    </source>
</evidence>
<keyword evidence="1" id="KW-0175">Coiled coil</keyword>
<feature type="coiled-coil region" evidence="1">
    <location>
        <begin position="242"/>
        <end position="269"/>
    </location>
</feature>
<dbReference type="RefSeq" id="WP_212683890.1">
    <property type="nucleotide sequence ID" value="NZ_JAGSPM010000004.1"/>
</dbReference>
<evidence type="ECO:0008006" key="5">
    <source>
        <dbReference type="Google" id="ProtNLM"/>
    </source>
</evidence>
<dbReference type="SUPFAM" id="SSF109709">
    <property type="entry name" value="KorB DNA-binding domain-like"/>
    <property type="match status" value="1"/>
</dbReference>
<organism evidence="3 4">
    <name type="scientific">Undibacterium baiyunense</name>
    <dbReference type="NCBI Taxonomy" id="2828731"/>
    <lineage>
        <taxon>Bacteria</taxon>
        <taxon>Pseudomonadati</taxon>
        <taxon>Pseudomonadota</taxon>
        <taxon>Betaproteobacteria</taxon>
        <taxon>Burkholderiales</taxon>
        <taxon>Oxalobacteraceae</taxon>
        <taxon>Undibacterium</taxon>
    </lineage>
</organism>
<accession>A0A941DEL9</accession>
<sequence length="271" mass="29938">MNIIINQALRDYIDPLTTQEYLALERSLLKEGCRDALVLWGETLIDGHNRYAICQKHNIPFQTKQNDHFQSIEDVMLWMIDNHLARRSVSSFQRGVLALRKKEIITTRRKEKSSKEKAAEAELAAKEPDPVSVETREEIAKVAGLSKPAVAQIEKIRKAATPELIEAVRAGTVSINTAATIASLPSEQQVAAVAGGKKELQQAARQLRQPRTPKVSTEPETAKATNQEISAEHAVNAPISELERLRAENQALKAQIVELNAKLAAAQTLST</sequence>